<evidence type="ECO:0000256" key="1">
    <source>
        <dbReference type="SAM" id="MobiDB-lite"/>
    </source>
</evidence>
<dbReference type="Pfam" id="PF01874">
    <property type="entry name" value="CitG"/>
    <property type="match status" value="1"/>
</dbReference>
<keyword evidence="2" id="KW-0328">Glycosyltransferase</keyword>
<dbReference type="STRING" id="990316.MCON_0073"/>
<reference evidence="2 3" key="1">
    <citation type="journal article" date="2011" name="J. Bacteriol.">
        <title>Complete genome sequence of Methanosaeta concilii, a specialist in aceticlastic methanogenesis.</title>
        <authorList>
            <person name="Barber R.D."/>
            <person name="Zhang L."/>
            <person name="Harnack M."/>
            <person name="Olson M.V."/>
            <person name="Kaul R."/>
            <person name="Ingram-Smith C."/>
            <person name="Smith K.S."/>
        </authorList>
    </citation>
    <scope>NUCLEOTIDE SEQUENCE [LARGE SCALE GENOMIC DNA]</scope>
    <source>
        <strain evidence="3">ATCC 5969 / DSM 3671 / JCM 10134 / NBRC 103675 / OCM 69 / GP-6</strain>
    </source>
</reference>
<dbReference type="AlphaFoldDB" id="F4BTV5"/>
<protein>
    <submittedName>
        <fullName evidence="2">Triphosphoribosyl-dephospho-CoA synthase</fullName>
        <ecNumber evidence="2">2.4.2.52</ecNumber>
    </submittedName>
</protein>
<dbReference type="GO" id="GO:0016757">
    <property type="term" value="F:glycosyltransferase activity"/>
    <property type="evidence" value="ECO:0007669"/>
    <property type="project" value="UniProtKB-KW"/>
</dbReference>
<organism evidence="2 3">
    <name type="scientific">Methanothrix soehngenii (strain ATCC 5969 / DSM 3671 / JCM 10134 / NBRC 103675 / OCM 69 / GP-6)</name>
    <name type="common">Methanosaeta concilii</name>
    <dbReference type="NCBI Taxonomy" id="990316"/>
    <lineage>
        <taxon>Archaea</taxon>
        <taxon>Methanobacteriati</taxon>
        <taxon>Methanobacteriota</taxon>
        <taxon>Stenosarchaea group</taxon>
        <taxon>Methanomicrobia</taxon>
        <taxon>Methanotrichales</taxon>
        <taxon>Methanotrichaceae</taxon>
        <taxon>Methanothrix</taxon>
    </lineage>
</organism>
<keyword evidence="3" id="KW-1185">Reference proteome</keyword>
<evidence type="ECO:0000313" key="2">
    <source>
        <dbReference type="EMBL" id="AEB66988.1"/>
    </source>
</evidence>
<proteinExistence type="predicted"/>
<accession>F4BTV5</accession>
<sequence>MAQCAVLAMLFELSSSPKPGNVDRCHDFSDIRFHHFLTSAVSAYPVFRKAASGEGSPGSLILEGVAAWGDWNLRSNTHFGSLVLLIPLALAAGRMAGHERAGHEHGQETKQDESQENGPDDGVDDGVDDGLEEELARVLRSTTVQDALDFYRAFDLAGARVVQVDDFSLKDPDWERKLIDGNQSLLELMRLSLDHDIVAREWATDFERSFQLAGRLREMVSIYGLNDGVVRTFLEALAEVPDSLISAKFGRERAVEVSRMAVDALLDSTLNKARKMDCELNNRDMNPGSTADLIAASLFISLLRRLRF</sequence>
<dbReference type="Proteomes" id="UP000007807">
    <property type="component" value="Chromosome"/>
</dbReference>
<dbReference type="InterPro" id="IPR002736">
    <property type="entry name" value="CitG"/>
</dbReference>
<dbReference type="FunCoup" id="F4BTV5">
    <property type="interactions" value="8"/>
</dbReference>
<feature type="compositionally biased region" description="Acidic residues" evidence="1">
    <location>
        <begin position="114"/>
        <end position="127"/>
    </location>
</feature>
<dbReference type="PANTHER" id="PTHR42280">
    <property type="entry name" value="CITG FAMILY PROTEIN"/>
    <property type="match status" value="1"/>
</dbReference>
<dbReference type="PANTHER" id="PTHR42280:SF1">
    <property type="entry name" value="CITG FAMILY PROTEIN"/>
    <property type="match status" value="1"/>
</dbReference>
<dbReference type="GO" id="GO:0005524">
    <property type="term" value="F:ATP binding"/>
    <property type="evidence" value="ECO:0007669"/>
    <property type="project" value="InterPro"/>
</dbReference>
<dbReference type="HOGENOM" id="CLU_063627_0_0_2"/>
<gene>
    <name evidence="2" type="primary">citG</name>
    <name evidence="2" type="ordered locus">MCON_0073</name>
</gene>
<dbReference type="GO" id="GO:0046917">
    <property type="term" value="F:triphosphoribosyl-dephospho-CoA synthase activity"/>
    <property type="evidence" value="ECO:0007669"/>
    <property type="project" value="UniProtKB-EC"/>
</dbReference>
<feature type="region of interest" description="Disordered" evidence="1">
    <location>
        <begin position="97"/>
        <end position="127"/>
    </location>
</feature>
<feature type="compositionally biased region" description="Basic and acidic residues" evidence="1">
    <location>
        <begin position="97"/>
        <end position="113"/>
    </location>
</feature>
<dbReference type="Gene3D" id="1.10.4200.10">
    <property type="entry name" value="Triphosphoribosyl-dephospho-CoA protein"/>
    <property type="match status" value="1"/>
</dbReference>
<keyword evidence="2" id="KW-0808">Transferase</keyword>
<evidence type="ECO:0000313" key="3">
    <source>
        <dbReference type="Proteomes" id="UP000007807"/>
    </source>
</evidence>
<dbReference type="EMBL" id="CP002565">
    <property type="protein sequence ID" value="AEB66988.1"/>
    <property type="molecule type" value="Genomic_DNA"/>
</dbReference>
<dbReference type="EC" id="2.4.2.52" evidence="2"/>
<dbReference type="KEGG" id="mcj:MCON_0073"/>
<dbReference type="InParanoid" id="F4BTV5"/>
<name>F4BTV5_METSG</name>